<evidence type="ECO:0000256" key="1">
    <source>
        <dbReference type="SAM" id="Phobius"/>
    </source>
</evidence>
<proteinExistence type="predicted"/>
<reference evidence="2" key="1">
    <citation type="submission" date="2024-07" db="EMBL/GenBank/DDBJ databases">
        <title>Identification and characteristics of an arsenic-resistant bacterial isolate, which belongs to a novel species.</title>
        <authorList>
            <person name="Juszczyk A."/>
            <person name="Kowalczyk A."/>
            <person name="Was K."/>
            <person name="Kosowicz W."/>
            <person name="Budzyn A."/>
            <person name="Latowski D."/>
        </authorList>
    </citation>
    <scope>NUCLEOTIDE SEQUENCE</scope>
    <source>
        <strain evidence="2">As8PL</strain>
        <plasmid evidence="2">unnamed</plasmid>
    </source>
</reference>
<keyword evidence="2" id="KW-0614">Plasmid</keyword>
<gene>
    <name evidence="2" type="ORF">AB3N04_00190</name>
</gene>
<keyword evidence="1" id="KW-1133">Transmembrane helix</keyword>
<organism evidence="2">
    <name type="scientific">Alkalihalophilus sp. As8PL</name>
    <dbReference type="NCBI Taxonomy" id="3237103"/>
    <lineage>
        <taxon>Bacteria</taxon>
        <taxon>Bacillati</taxon>
        <taxon>Bacillota</taxon>
        <taxon>Bacilli</taxon>
        <taxon>Bacillales</taxon>
        <taxon>Bacillaceae</taxon>
        <taxon>Alkalihalophilus</taxon>
    </lineage>
</organism>
<geneLocation type="plasmid" evidence="2">
    <name>unnamed</name>
</geneLocation>
<protein>
    <submittedName>
        <fullName evidence="2">Uncharacterized protein</fullName>
    </submittedName>
</protein>
<evidence type="ECO:0000313" key="2">
    <source>
        <dbReference type="EMBL" id="XDI35175.1"/>
    </source>
</evidence>
<feature type="transmembrane region" description="Helical" evidence="1">
    <location>
        <begin position="6"/>
        <end position="26"/>
    </location>
</feature>
<keyword evidence="1" id="KW-0472">Membrane</keyword>
<sequence>MEITTGDYITIGALFVSIIIGLSTLVQARNSRFMSGINIERVRWANNLKELFSQYGKSILSLQGLMEDVKIQDLSNEGEGETKKEKKILKAEMLLFT</sequence>
<keyword evidence="1" id="KW-0812">Transmembrane</keyword>
<dbReference type="EMBL" id="CP162550">
    <property type="protein sequence ID" value="XDI35175.1"/>
    <property type="molecule type" value="Genomic_DNA"/>
</dbReference>
<name>A0AB39BNR8_9BACI</name>
<dbReference type="RefSeq" id="WP_368502791.1">
    <property type="nucleotide sequence ID" value="NZ_CP162550.1"/>
</dbReference>
<accession>A0AB39BNR8</accession>
<dbReference type="AlphaFoldDB" id="A0AB39BNR8"/>